<dbReference type="OrthoDB" id="3378680at2"/>
<organism evidence="3 4">
    <name type="scientific">Legionella shakespearei DSM 23087</name>
    <dbReference type="NCBI Taxonomy" id="1122169"/>
    <lineage>
        <taxon>Bacteria</taxon>
        <taxon>Pseudomonadati</taxon>
        <taxon>Pseudomonadota</taxon>
        <taxon>Gammaproteobacteria</taxon>
        <taxon>Legionellales</taxon>
        <taxon>Legionellaceae</taxon>
        <taxon>Legionella</taxon>
    </lineage>
</organism>
<sequence>MTATITETNVENNVIYFTRLHWIIFFGPLFGLAVAIALYYYIVQLREVSMFLGFFALIWIFMTWVTYYFSSITIKKKQVILRTGIIVRQTVDIPLTKIETIDIRQSILGSILRYGTLVITGTGGTRHQVNYLHRPLTCRRYIEQLMNEPG</sequence>
<comment type="caution">
    <text evidence="3">The sequence shown here is derived from an EMBL/GenBank/DDBJ whole genome shotgun (WGS) entry which is preliminary data.</text>
</comment>
<keyword evidence="4" id="KW-1185">Reference proteome</keyword>
<dbReference type="STRING" id="1122169.Lsha_0485"/>
<gene>
    <name evidence="3" type="ORF">Lsha_0485</name>
</gene>
<keyword evidence="1" id="KW-0472">Membrane</keyword>
<keyword evidence="1" id="KW-1133">Transmembrane helix</keyword>
<feature type="domain" description="YdbS-like PH" evidence="2">
    <location>
        <begin position="67"/>
        <end position="135"/>
    </location>
</feature>
<keyword evidence="1 3" id="KW-0812">Transmembrane</keyword>
<evidence type="ECO:0000313" key="4">
    <source>
        <dbReference type="Proteomes" id="UP000054600"/>
    </source>
</evidence>
<evidence type="ECO:0000259" key="2">
    <source>
        <dbReference type="Pfam" id="PF03703"/>
    </source>
</evidence>
<protein>
    <submittedName>
        <fullName evidence="3">Transmembrane protein</fullName>
    </submittedName>
</protein>
<evidence type="ECO:0000313" key="3">
    <source>
        <dbReference type="EMBL" id="KTD65116.1"/>
    </source>
</evidence>
<name>A0A0W0Z7L8_9GAMM</name>
<dbReference type="Proteomes" id="UP000054600">
    <property type="component" value="Unassembled WGS sequence"/>
</dbReference>
<dbReference type="InterPro" id="IPR005182">
    <property type="entry name" value="YdbS-like_PH"/>
</dbReference>
<dbReference type="PANTHER" id="PTHR37938:SF1">
    <property type="entry name" value="BLL0215 PROTEIN"/>
    <property type="match status" value="1"/>
</dbReference>
<dbReference type="eggNOG" id="COG3428">
    <property type="taxonomic scope" value="Bacteria"/>
</dbReference>
<proteinExistence type="predicted"/>
<dbReference type="Pfam" id="PF03703">
    <property type="entry name" value="bPH_2"/>
    <property type="match status" value="1"/>
</dbReference>
<dbReference type="RefSeq" id="WP_018578498.1">
    <property type="nucleotide sequence ID" value="NZ_KB892435.1"/>
</dbReference>
<dbReference type="AlphaFoldDB" id="A0A0W0Z7L8"/>
<reference evidence="3 4" key="1">
    <citation type="submission" date="2015-11" db="EMBL/GenBank/DDBJ databases">
        <title>Genomic analysis of 38 Legionella species identifies large and diverse effector repertoires.</title>
        <authorList>
            <person name="Burstein D."/>
            <person name="Amaro F."/>
            <person name="Zusman T."/>
            <person name="Lifshitz Z."/>
            <person name="Cohen O."/>
            <person name="Gilbert J.A."/>
            <person name="Pupko T."/>
            <person name="Shuman H.A."/>
            <person name="Segal G."/>
        </authorList>
    </citation>
    <scope>NUCLEOTIDE SEQUENCE [LARGE SCALE GENOMIC DNA]</scope>
    <source>
        <strain evidence="3 4">ATCC 49655</strain>
    </source>
</reference>
<evidence type="ECO:0000256" key="1">
    <source>
        <dbReference type="SAM" id="Phobius"/>
    </source>
</evidence>
<feature type="transmembrane region" description="Helical" evidence="1">
    <location>
        <begin position="20"/>
        <end position="42"/>
    </location>
</feature>
<dbReference type="EMBL" id="LNYW01000016">
    <property type="protein sequence ID" value="KTD65116.1"/>
    <property type="molecule type" value="Genomic_DNA"/>
</dbReference>
<feature type="transmembrane region" description="Helical" evidence="1">
    <location>
        <begin position="48"/>
        <end position="69"/>
    </location>
</feature>
<accession>A0A0W0Z7L8</accession>
<dbReference type="PANTHER" id="PTHR37938">
    <property type="entry name" value="BLL0215 PROTEIN"/>
    <property type="match status" value="1"/>
</dbReference>
<dbReference type="PATRIC" id="fig|1122169.6.peg.556"/>